<dbReference type="EMBL" id="JBHLWQ010000159">
    <property type="protein sequence ID" value="MFC0201999.1"/>
    <property type="molecule type" value="Genomic_DNA"/>
</dbReference>
<feature type="transmembrane region" description="Helical" evidence="5">
    <location>
        <begin position="208"/>
        <end position="225"/>
    </location>
</feature>
<dbReference type="RefSeq" id="WP_265508210.1">
    <property type="nucleotide sequence ID" value="NZ_JAOTBE010000062.1"/>
</dbReference>
<proteinExistence type="predicted"/>
<comment type="subcellular location">
    <subcellularLocation>
        <location evidence="1">Membrane</location>
        <topology evidence="1">Multi-pass membrane protein</topology>
    </subcellularLocation>
</comment>
<protein>
    <submittedName>
        <fullName evidence="7">O-antigen ligase family protein</fullName>
    </submittedName>
</protein>
<evidence type="ECO:0000256" key="5">
    <source>
        <dbReference type="SAM" id="Phobius"/>
    </source>
</evidence>
<feature type="transmembrane region" description="Helical" evidence="5">
    <location>
        <begin position="123"/>
        <end position="140"/>
    </location>
</feature>
<dbReference type="InterPro" id="IPR007016">
    <property type="entry name" value="O-antigen_ligase-rel_domated"/>
</dbReference>
<feature type="transmembrane region" description="Helical" evidence="5">
    <location>
        <begin position="98"/>
        <end position="116"/>
    </location>
</feature>
<keyword evidence="2 5" id="KW-0812">Transmembrane</keyword>
<evidence type="ECO:0000313" key="7">
    <source>
        <dbReference type="EMBL" id="MFC0201999.1"/>
    </source>
</evidence>
<evidence type="ECO:0000259" key="6">
    <source>
        <dbReference type="Pfam" id="PF04932"/>
    </source>
</evidence>
<evidence type="ECO:0000313" key="8">
    <source>
        <dbReference type="Proteomes" id="UP001589795"/>
    </source>
</evidence>
<feature type="transmembrane region" description="Helical" evidence="5">
    <location>
        <begin position="184"/>
        <end position="202"/>
    </location>
</feature>
<organism evidence="7 8">
    <name type="scientific">Paracoccus rhizosphaerae</name>
    <dbReference type="NCBI Taxonomy" id="1133347"/>
    <lineage>
        <taxon>Bacteria</taxon>
        <taxon>Pseudomonadati</taxon>
        <taxon>Pseudomonadota</taxon>
        <taxon>Alphaproteobacteria</taxon>
        <taxon>Rhodobacterales</taxon>
        <taxon>Paracoccaceae</taxon>
        <taxon>Paracoccus</taxon>
    </lineage>
</organism>
<dbReference type="PANTHER" id="PTHR37422">
    <property type="entry name" value="TEICHURONIC ACID BIOSYNTHESIS PROTEIN TUAE"/>
    <property type="match status" value="1"/>
</dbReference>
<dbReference type="PANTHER" id="PTHR37422:SF17">
    <property type="entry name" value="O-ANTIGEN LIGASE"/>
    <property type="match status" value="1"/>
</dbReference>
<dbReference type="Proteomes" id="UP001589795">
    <property type="component" value="Unassembled WGS sequence"/>
</dbReference>
<keyword evidence="4 5" id="KW-0472">Membrane</keyword>
<dbReference type="Pfam" id="PF04932">
    <property type="entry name" value="Wzy_C"/>
    <property type="match status" value="1"/>
</dbReference>
<feature type="transmembrane region" description="Helical" evidence="5">
    <location>
        <begin position="160"/>
        <end position="177"/>
    </location>
</feature>
<keyword evidence="8" id="KW-1185">Reference proteome</keyword>
<sequence length="413" mass="45113">MLTGLPIHADMRRPRPARQGLRLTWSPDVVAATVAIGALALVPLLESLSALAFLAAGMWLIVTGPDRILRAVRQEWLVVLMAVWCLSSFTWSDYPALTIRYGLQLFLTILIVIAICDRIPVRILTKIVLATHLVAGVLSLASGRARDVGGFLGIYGSKNALAAAMGLLFLVSFAVLLDRRMSWLWRSLGVVGSVLGLMLLVMGQSTGALAAVVAAVLAVGPILLLQRLNAPTRVIVVVLSIVLTASVVVMLSTMVDTLALMFLDATGKDVTLTGRTDLWRIAFKEIVERPFLGAGFQAFWVHGNPLAEELWSMFGIKARSGFHFHNTLISNAVEIGLIGAILQASIFFMGLWYVLKWTIRSHSGPSLFLALFMVRQLMSMGVEVVFFFQFDILTVLTIAALYYGRNFSLSQRA</sequence>
<accession>A0ABV6CMM2</accession>
<evidence type="ECO:0000256" key="1">
    <source>
        <dbReference type="ARBA" id="ARBA00004141"/>
    </source>
</evidence>
<feature type="transmembrane region" description="Helical" evidence="5">
    <location>
        <begin position="384"/>
        <end position="403"/>
    </location>
</feature>
<evidence type="ECO:0000256" key="2">
    <source>
        <dbReference type="ARBA" id="ARBA00022692"/>
    </source>
</evidence>
<feature type="domain" description="O-antigen ligase-related" evidence="6">
    <location>
        <begin position="192"/>
        <end position="342"/>
    </location>
</feature>
<name>A0ABV6CMM2_9RHOB</name>
<evidence type="ECO:0000256" key="4">
    <source>
        <dbReference type="ARBA" id="ARBA00023136"/>
    </source>
</evidence>
<keyword evidence="3 5" id="KW-1133">Transmembrane helix</keyword>
<keyword evidence="7" id="KW-0436">Ligase</keyword>
<feature type="transmembrane region" description="Helical" evidence="5">
    <location>
        <begin position="234"/>
        <end position="255"/>
    </location>
</feature>
<feature type="transmembrane region" description="Helical" evidence="5">
    <location>
        <begin position="21"/>
        <end position="42"/>
    </location>
</feature>
<feature type="transmembrane region" description="Helical" evidence="5">
    <location>
        <begin position="335"/>
        <end position="355"/>
    </location>
</feature>
<gene>
    <name evidence="7" type="ORF">ACFFIZ_17215</name>
</gene>
<dbReference type="GO" id="GO:0016874">
    <property type="term" value="F:ligase activity"/>
    <property type="evidence" value="ECO:0007669"/>
    <property type="project" value="UniProtKB-KW"/>
</dbReference>
<comment type="caution">
    <text evidence="7">The sequence shown here is derived from an EMBL/GenBank/DDBJ whole genome shotgun (WGS) entry which is preliminary data.</text>
</comment>
<reference evidence="7 8" key="1">
    <citation type="submission" date="2024-09" db="EMBL/GenBank/DDBJ databases">
        <authorList>
            <person name="Sun Q."/>
            <person name="Mori K."/>
        </authorList>
    </citation>
    <scope>NUCLEOTIDE SEQUENCE [LARGE SCALE GENOMIC DNA]</scope>
    <source>
        <strain evidence="7 8">CCM 7904</strain>
    </source>
</reference>
<dbReference type="InterPro" id="IPR051533">
    <property type="entry name" value="WaaL-like"/>
</dbReference>
<feature type="transmembrane region" description="Helical" evidence="5">
    <location>
        <begin position="76"/>
        <end position="92"/>
    </location>
</feature>
<evidence type="ECO:0000256" key="3">
    <source>
        <dbReference type="ARBA" id="ARBA00022989"/>
    </source>
</evidence>